<proteinExistence type="predicted"/>
<dbReference type="Proteomes" id="UP000464780">
    <property type="component" value="Chromosome"/>
</dbReference>
<sequence length="91" mass="11110">MPFESYKDEKSFRENCPCFYTILEFVENEVDTDVRWYFHRGYSHPPEKRYTMIFTSYDDPNYKDYILSIECAYRDSKYECRIVKKVDGLSP</sequence>
<reference evidence="1 2" key="1">
    <citation type="submission" date="2018-03" db="EMBL/GenBank/DDBJ databases">
        <title>The complete genome of bacterial strain SGAir0260.</title>
        <authorList>
            <person name="Schuster S.C."/>
        </authorList>
    </citation>
    <scope>NUCLEOTIDE SEQUENCE [LARGE SCALE GENOMIC DNA]</scope>
    <source>
        <strain evidence="1 2">SGAir0260</strain>
    </source>
</reference>
<evidence type="ECO:0008006" key="3">
    <source>
        <dbReference type="Google" id="ProtNLM"/>
    </source>
</evidence>
<evidence type="ECO:0000313" key="2">
    <source>
        <dbReference type="Proteomes" id="UP000464780"/>
    </source>
</evidence>
<gene>
    <name evidence="1" type="ORF">C1N66_13705</name>
</gene>
<organism evidence="1 2">
    <name type="scientific">Bacillus cereus</name>
    <dbReference type="NCBI Taxonomy" id="1396"/>
    <lineage>
        <taxon>Bacteria</taxon>
        <taxon>Bacillati</taxon>
        <taxon>Bacillota</taxon>
        <taxon>Bacilli</taxon>
        <taxon>Bacillales</taxon>
        <taxon>Bacillaceae</taxon>
        <taxon>Bacillus</taxon>
        <taxon>Bacillus cereus group</taxon>
    </lineage>
</organism>
<dbReference type="AlphaFoldDB" id="A0AB73UIX5"/>
<dbReference type="RefSeq" id="WP_162280062.1">
    <property type="nucleotide sequence ID" value="NZ_CP028009.1"/>
</dbReference>
<dbReference type="EMBL" id="CP028009">
    <property type="protein sequence ID" value="QHV44123.1"/>
    <property type="molecule type" value="Genomic_DNA"/>
</dbReference>
<name>A0AB73UIX5_BACCE</name>
<evidence type="ECO:0000313" key="1">
    <source>
        <dbReference type="EMBL" id="QHV44123.1"/>
    </source>
</evidence>
<protein>
    <recommendedName>
        <fullName evidence="3">Ig-like domain-containing protein</fullName>
    </recommendedName>
</protein>
<accession>A0AB73UIX5</accession>